<accession>A0ABR2DJG4</accession>
<organism evidence="1 2">
    <name type="scientific">Hibiscus sabdariffa</name>
    <name type="common">roselle</name>
    <dbReference type="NCBI Taxonomy" id="183260"/>
    <lineage>
        <taxon>Eukaryota</taxon>
        <taxon>Viridiplantae</taxon>
        <taxon>Streptophyta</taxon>
        <taxon>Embryophyta</taxon>
        <taxon>Tracheophyta</taxon>
        <taxon>Spermatophyta</taxon>
        <taxon>Magnoliopsida</taxon>
        <taxon>eudicotyledons</taxon>
        <taxon>Gunneridae</taxon>
        <taxon>Pentapetalae</taxon>
        <taxon>rosids</taxon>
        <taxon>malvids</taxon>
        <taxon>Malvales</taxon>
        <taxon>Malvaceae</taxon>
        <taxon>Malvoideae</taxon>
        <taxon>Hibiscus</taxon>
    </lineage>
</organism>
<evidence type="ECO:0000313" key="1">
    <source>
        <dbReference type="EMBL" id="KAK8541573.1"/>
    </source>
</evidence>
<sequence length="259" mass="27778">MVELDVIVANLGSGDVVAGRLDLSTFSTLQHSQNIGKKVQGPCAVGSGSATIVKEWNLFDQSLNFFSPWEHDGKVLVQPPREVLVNGAKQWSNAMIANFLEEKCSRKGVQINVGTKDGGALNSSSEAPDISIKPVEIEDGIDHVGAIGSSVVVSNIVVSIESLICIRCAADVEPADTIVSVEVSIVNELLGSNKFEALVNTTVEQEWVVLSPQKTARGVTELLNQKLILVTPSADLIARENKVVGELIELSKAEEKFFK</sequence>
<name>A0ABR2DJG4_9ROSI</name>
<protein>
    <submittedName>
        <fullName evidence="1">Uncharacterized protein</fullName>
    </submittedName>
</protein>
<gene>
    <name evidence="1" type="ORF">V6N12_014202</name>
</gene>
<reference evidence="1 2" key="1">
    <citation type="journal article" date="2024" name="G3 (Bethesda)">
        <title>Genome assembly of Hibiscus sabdariffa L. provides insights into metabolisms of medicinal natural products.</title>
        <authorList>
            <person name="Kim T."/>
        </authorList>
    </citation>
    <scope>NUCLEOTIDE SEQUENCE [LARGE SCALE GENOMIC DNA]</scope>
    <source>
        <strain evidence="1">TK-2024</strain>
        <tissue evidence="1">Old leaves</tissue>
    </source>
</reference>
<evidence type="ECO:0000313" key="2">
    <source>
        <dbReference type="Proteomes" id="UP001472677"/>
    </source>
</evidence>
<comment type="caution">
    <text evidence="1">The sequence shown here is derived from an EMBL/GenBank/DDBJ whole genome shotgun (WGS) entry which is preliminary data.</text>
</comment>
<dbReference type="Proteomes" id="UP001472677">
    <property type="component" value="Unassembled WGS sequence"/>
</dbReference>
<proteinExistence type="predicted"/>
<keyword evidence="2" id="KW-1185">Reference proteome</keyword>
<dbReference type="EMBL" id="JBBPBM010000024">
    <property type="protein sequence ID" value="KAK8541573.1"/>
    <property type="molecule type" value="Genomic_DNA"/>
</dbReference>